<organism evidence="2 3">
    <name type="scientific">Thermoproteota archaeon</name>
    <dbReference type="NCBI Taxonomy" id="2056631"/>
    <lineage>
        <taxon>Archaea</taxon>
        <taxon>Thermoproteota</taxon>
    </lineage>
</organism>
<name>A0A497EY18_9CREN</name>
<feature type="transmembrane region" description="Helical" evidence="1">
    <location>
        <begin position="7"/>
        <end position="27"/>
    </location>
</feature>
<comment type="caution">
    <text evidence="2">The sequence shown here is derived from an EMBL/GenBank/DDBJ whole genome shotgun (WGS) entry which is preliminary data.</text>
</comment>
<dbReference type="EMBL" id="QMRA01000142">
    <property type="protein sequence ID" value="RLE51932.1"/>
    <property type="molecule type" value="Genomic_DNA"/>
</dbReference>
<evidence type="ECO:0000256" key="1">
    <source>
        <dbReference type="SAM" id="Phobius"/>
    </source>
</evidence>
<proteinExistence type="predicted"/>
<keyword evidence="1" id="KW-0812">Transmembrane</keyword>
<protein>
    <submittedName>
        <fullName evidence="2">Uncharacterized protein</fullName>
    </submittedName>
</protein>
<keyword evidence="1" id="KW-0472">Membrane</keyword>
<gene>
    <name evidence="2" type="ORF">DRJ26_05265</name>
</gene>
<dbReference type="Proteomes" id="UP000269499">
    <property type="component" value="Unassembled WGS sequence"/>
</dbReference>
<evidence type="ECO:0000313" key="3">
    <source>
        <dbReference type="Proteomes" id="UP000269499"/>
    </source>
</evidence>
<reference evidence="2 3" key="1">
    <citation type="submission" date="2018-06" db="EMBL/GenBank/DDBJ databases">
        <title>Extensive metabolic versatility and redundancy in microbially diverse, dynamic hydrothermal sediments.</title>
        <authorList>
            <person name="Dombrowski N."/>
            <person name="Teske A."/>
            <person name="Baker B.J."/>
        </authorList>
    </citation>
    <scope>NUCLEOTIDE SEQUENCE [LARGE SCALE GENOMIC DNA]</scope>
    <source>
        <strain evidence="2">B20_G2</strain>
    </source>
</reference>
<sequence length="530" mass="57937">MGKIRCLMVLVVIIGVMVLVIGISATAENSKKVATQVKVSSQTITLEEDKSPGIPHVMSYFGYLEDDAGTPINGTKNMEFSIWDAPMGGTQLWSESHSVEVKNGHFALTLGETTPIPSTVFTAPDRWMQVKVETETLTPRTRISSMGYGYQAEQADNATQWSSHNWGDLYPNADKVDGYHAGNSSGQVPISNGTVCTNLNADKLDGYDYNNLPYAPTNHTHTLTYGGDLSGSGTVPGTVNATVTKIQGRPVSSSPPSIGEVLKWTGSQWSPEPDETGAGYWTYSNSELYPNDLSWRVGVGDDPHNNSRFFVDANGQLYGGLFYGENGQHSAVYGYSLGADYGVMGAGYTGAIAGVRGWDYNATYGVYSDGDFACSGSKAALVRTSKGPTEMYTIESPEIWFEDFGSGRLVNGKCHIELDPLFLETVTIDADNPMKVFVQLKDDCKGVYVRTGDTGFDVIELQGGTSNARFDYRVVAKRKGYETRRMRVVECGYVDRTLYPDDNDPAIPSYWKAKRQKDLGVEKRINESLK</sequence>
<evidence type="ECO:0000313" key="2">
    <source>
        <dbReference type="EMBL" id="RLE51932.1"/>
    </source>
</evidence>
<dbReference type="AlphaFoldDB" id="A0A497EY18"/>
<accession>A0A497EY18</accession>
<keyword evidence="1" id="KW-1133">Transmembrane helix</keyword>